<dbReference type="EMBL" id="JAEANY010000004">
    <property type="protein sequence ID" value="MBH5323265.1"/>
    <property type="molecule type" value="Genomic_DNA"/>
</dbReference>
<dbReference type="InterPro" id="IPR016040">
    <property type="entry name" value="NAD(P)-bd_dom"/>
</dbReference>
<dbReference type="Pfam" id="PF13460">
    <property type="entry name" value="NAD_binding_10"/>
    <property type="match status" value="1"/>
</dbReference>
<dbReference type="SUPFAM" id="SSF51735">
    <property type="entry name" value="NAD(P)-binding Rossmann-fold domains"/>
    <property type="match status" value="1"/>
</dbReference>
<name>A0ABS0N630_9SPHN</name>
<sequence>MILAVTGGTGFVGQAVLDEAKQRGIAIRALTRRPQDDDQNITWIRGDLSNRLALAKLMQDADAVLHIAGVVNAPDEAGFKSGNVDGTRNVCDAAREAGVKRIVHVSSLAAREPGLSMYGHSKRMAEEVVQVSGLDWTIIRPPAVYGPRDTEIFELFKAAKMRVVPMPPKGRTSIIHVTDLARLLLSVAESATDHLGRIFEPDDGKEGGWSHKELAQAIGAAMGKSVWAPHVPRSLLFGAAKADRMVRGSKAKLTPDRASYMAHPDWVSKPEQAVPVAVWRAEIASGEGLAQTADWYRKAGWL</sequence>
<dbReference type="RefSeq" id="WP_197921998.1">
    <property type="nucleotide sequence ID" value="NZ_CAWPTA010000009.1"/>
</dbReference>
<feature type="domain" description="Ketoreductase" evidence="1">
    <location>
        <begin position="4"/>
        <end position="142"/>
    </location>
</feature>
<dbReference type="InterPro" id="IPR036291">
    <property type="entry name" value="NAD(P)-bd_dom_sf"/>
</dbReference>
<accession>A0ABS0N630</accession>
<organism evidence="2 3">
    <name type="scientific">Aurantiacibacter sediminis</name>
    <dbReference type="NCBI Taxonomy" id="2793064"/>
    <lineage>
        <taxon>Bacteria</taxon>
        <taxon>Pseudomonadati</taxon>
        <taxon>Pseudomonadota</taxon>
        <taxon>Alphaproteobacteria</taxon>
        <taxon>Sphingomonadales</taxon>
        <taxon>Erythrobacteraceae</taxon>
        <taxon>Aurantiacibacter</taxon>
    </lineage>
</organism>
<dbReference type="SMART" id="SM00822">
    <property type="entry name" value="PKS_KR"/>
    <property type="match status" value="1"/>
</dbReference>
<dbReference type="PANTHER" id="PTHR48079:SF6">
    <property type="entry name" value="NAD(P)-BINDING DOMAIN-CONTAINING PROTEIN-RELATED"/>
    <property type="match status" value="1"/>
</dbReference>
<keyword evidence="3" id="KW-1185">Reference proteome</keyword>
<dbReference type="InterPro" id="IPR051783">
    <property type="entry name" value="NAD(P)-dependent_oxidoreduct"/>
</dbReference>
<dbReference type="Gene3D" id="3.40.50.720">
    <property type="entry name" value="NAD(P)-binding Rossmann-like Domain"/>
    <property type="match status" value="1"/>
</dbReference>
<dbReference type="PANTHER" id="PTHR48079">
    <property type="entry name" value="PROTEIN YEEZ"/>
    <property type="match status" value="1"/>
</dbReference>
<evidence type="ECO:0000313" key="2">
    <source>
        <dbReference type="EMBL" id="MBH5323265.1"/>
    </source>
</evidence>
<dbReference type="InterPro" id="IPR057326">
    <property type="entry name" value="KR_dom"/>
</dbReference>
<reference evidence="2 3" key="1">
    <citation type="submission" date="2020-11" db="EMBL/GenBank/DDBJ databases">
        <title>Erythrobacter sediminis sp. nov., a marine bacterium from a tidal flat of Garorim Bay.</title>
        <authorList>
            <person name="Kim D."/>
            <person name="Yoo Y."/>
            <person name="Kim J.-J."/>
        </authorList>
    </citation>
    <scope>NUCLEOTIDE SEQUENCE [LARGE SCALE GENOMIC DNA]</scope>
    <source>
        <strain evidence="2 3">JGD-13</strain>
    </source>
</reference>
<evidence type="ECO:0000259" key="1">
    <source>
        <dbReference type="SMART" id="SM00822"/>
    </source>
</evidence>
<protein>
    <submittedName>
        <fullName evidence="2">NAD(P)-dependent oxidoreductase</fullName>
    </submittedName>
</protein>
<evidence type="ECO:0000313" key="3">
    <source>
        <dbReference type="Proteomes" id="UP000602442"/>
    </source>
</evidence>
<proteinExistence type="predicted"/>
<dbReference type="Proteomes" id="UP000602442">
    <property type="component" value="Unassembled WGS sequence"/>
</dbReference>
<comment type="caution">
    <text evidence="2">The sequence shown here is derived from an EMBL/GenBank/DDBJ whole genome shotgun (WGS) entry which is preliminary data.</text>
</comment>
<gene>
    <name evidence="2" type="ORF">I5L03_11800</name>
</gene>